<dbReference type="Proteomes" id="UP001149140">
    <property type="component" value="Unassembled WGS sequence"/>
</dbReference>
<keyword evidence="2" id="KW-1185">Reference proteome</keyword>
<dbReference type="SUPFAM" id="SSF51182">
    <property type="entry name" value="RmlC-like cupins"/>
    <property type="match status" value="1"/>
</dbReference>
<gene>
    <name evidence="1" type="ORF">OM076_16770</name>
</gene>
<dbReference type="EMBL" id="JAPDOD010000015">
    <property type="protein sequence ID" value="MDA0161930.1"/>
    <property type="molecule type" value="Genomic_DNA"/>
</dbReference>
<comment type="caution">
    <text evidence="1">The sequence shown here is derived from an EMBL/GenBank/DDBJ whole genome shotgun (WGS) entry which is preliminary data.</text>
</comment>
<accession>A0A9X3MVA6</accession>
<dbReference type="InterPro" id="IPR014710">
    <property type="entry name" value="RmlC-like_jellyroll"/>
</dbReference>
<protein>
    <recommendedName>
        <fullName evidence="3">Cupin domain-containing protein</fullName>
    </recommendedName>
</protein>
<evidence type="ECO:0000313" key="1">
    <source>
        <dbReference type="EMBL" id="MDA0161930.1"/>
    </source>
</evidence>
<dbReference type="InterPro" id="IPR011051">
    <property type="entry name" value="RmlC_Cupin_sf"/>
</dbReference>
<organism evidence="1 2">
    <name type="scientific">Solirubrobacter ginsenosidimutans</name>
    <dbReference type="NCBI Taxonomy" id="490573"/>
    <lineage>
        <taxon>Bacteria</taxon>
        <taxon>Bacillati</taxon>
        <taxon>Actinomycetota</taxon>
        <taxon>Thermoleophilia</taxon>
        <taxon>Solirubrobacterales</taxon>
        <taxon>Solirubrobacteraceae</taxon>
        <taxon>Solirubrobacter</taxon>
    </lineage>
</organism>
<proteinExistence type="predicted"/>
<dbReference type="AlphaFoldDB" id="A0A9X3MVA6"/>
<dbReference type="Gene3D" id="2.60.120.10">
    <property type="entry name" value="Jelly Rolls"/>
    <property type="match status" value="1"/>
</dbReference>
<evidence type="ECO:0000313" key="2">
    <source>
        <dbReference type="Proteomes" id="UP001149140"/>
    </source>
</evidence>
<reference evidence="1" key="1">
    <citation type="submission" date="2022-10" db="EMBL/GenBank/DDBJ databases">
        <title>The WGS of Solirubrobacter ginsenosidimutans DSM 21036.</title>
        <authorList>
            <person name="Jiang Z."/>
        </authorList>
    </citation>
    <scope>NUCLEOTIDE SEQUENCE</scope>
    <source>
        <strain evidence="1">DSM 21036</strain>
    </source>
</reference>
<evidence type="ECO:0008006" key="3">
    <source>
        <dbReference type="Google" id="ProtNLM"/>
    </source>
</evidence>
<dbReference type="RefSeq" id="WP_270041163.1">
    <property type="nucleotide sequence ID" value="NZ_JAPDOD010000015.1"/>
</dbReference>
<sequence>MNVHKLDGMVRGWFVGDFEPAVHRTSEVEVAVKSYVAGEREERHVHKIATELTAVVTGRVRMDGVELGPGDIAELRPGEPSDFLALTDATVVAVKLPAVAGDKYLVED</sequence>
<name>A0A9X3MVA6_9ACTN</name>